<dbReference type="NCBIfam" id="NF037959">
    <property type="entry name" value="MFS_SpdSyn"/>
    <property type="match status" value="1"/>
</dbReference>
<dbReference type="Pfam" id="PF01564">
    <property type="entry name" value="Spermine_synth"/>
    <property type="match status" value="1"/>
</dbReference>
<name>A0ABT8EHU4_9BURK</name>
<sequence length="293" mass="32738">MSRAALRIMLTLILISISLYTLQLYNRPKLLHSQDSAFGALLVFEENGERCMNFESMHDLGRQSCIRLANPKQLVFAYTRMMMSALYLNPHPKSILIIGLGGATLANALADIVPNAIIDSVEIEPAVANVAEQYFYYQPGPRQRLFIDDGRRYVEQAKQQGLQYDMVMLDAFDVDYIPVHLMSVEFLQQVKSILSPDGILIANTFTDSTLYQQESATYAHVFGQFFNVELDNRVIIAVNGTLPNLSTLVHNATALAPQLTPIGINLEESLSLFTLSNVPNDDVPLLRDLTAPR</sequence>
<dbReference type="PANTHER" id="PTHR43317:SF1">
    <property type="entry name" value="THERMOSPERMINE SYNTHASE ACAULIS5"/>
    <property type="match status" value="1"/>
</dbReference>
<comment type="similarity">
    <text evidence="1">Belongs to the spermidine/spermine synthase family.</text>
</comment>
<keyword evidence="2 4" id="KW-0808">Transferase</keyword>
<dbReference type="PANTHER" id="PTHR43317">
    <property type="entry name" value="THERMOSPERMINE SYNTHASE ACAULIS5"/>
    <property type="match status" value="1"/>
</dbReference>
<evidence type="ECO:0000313" key="6">
    <source>
        <dbReference type="EMBL" id="MDN4120843.1"/>
    </source>
</evidence>
<proteinExistence type="inferred from homology"/>
<dbReference type="PROSITE" id="PS51006">
    <property type="entry name" value="PABS_2"/>
    <property type="match status" value="1"/>
</dbReference>
<evidence type="ECO:0000256" key="1">
    <source>
        <dbReference type="ARBA" id="ARBA00007867"/>
    </source>
</evidence>
<protein>
    <submittedName>
        <fullName evidence="6">Fused MFS/spermidine synthase</fullName>
    </submittedName>
</protein>
<accession>A0ABT8EHU4</accession>
<organism evidence="6 7">
    <name type="scientific">Alcaligenes endophyticus</name>
    <dbReference type="NCBI Taxonomy" id="1929088"/>
    <lineage>
        <taxon>Bacteria</taxon>
        <taxon>Pseudomonadati</taxon>
        <taxon>Pseudomonadota</taxon>
        <taxon>Betaproteobacteria</taxon>
        <taxon>Burkholderiales</taxon>
        <taxon>Alcaligenaceae</taxon>
        <taxon>Alcaligenes</taxon>
    </lineage>
</organism>
<dbReference type="CDD" id="cd02440">
    <property type="entry name" value="AdoMet_MTases"/>
    <property type="match status" value="1"/>
</dbReference>
<evidence type="ECO:0000256" key="2">
    <source>
        <dbReference type="ARBA" id="ARBA00022679"/>
    </source>
</evidence>
<feature type="domain" description="PABS" evidence="5">
    <location>
        <begin position="7"/>
        <end position="250"/>
    </location>
</feature>
<reference evidence="6" key="1">
    <citation type="submission" date="2021-11" db="EMBL/GenBank/DDBJ databases">
        <title>Draft genome sequence of Alcaligenes endophyticus type strain CCUG 75668T.</title>
        <authorList>
            <person name="Salva-Serra F."/>
            <person name="Duran R.E."/>
            <person name="Seeger M."/>
            <person name="Moore E.R.B."/>
            <person name="Jaen-Luchoro D."/>
        </authorList>
    </citation>
    <scope>NUCLEOTIDE SEQUENCE</scope>
    <source>
        <strain evidence="6">CCUG 75668</strain>
    </source>
</reference>
<keyword evidence="7" id="KW-1185">Reference proteome</keyword>
<dbReference type="SUPFAM" id="SSF53335">
    <property type="entry name" value="S-adenosyl-L-methionine-dependent methyltransferases"/>
    <property type="match status" value="1"/>
</dbReference>
<dbReference type="EMBL" id="JAJHNU010000001">
    <property type="protein sequence ID" value="MDN4120843.1"/>
    <property type="molecule type" value="Genomic_DNA"/>
</dbReference>
<evidence type="ECO:0000259" key="5">
    <source>
        <dbReference type="PROSITE" id="PS51006"/>
    </source>
</evidence>
<dbReference type="Proteomes" id="UP001168613">
    <property type="component" value="Unassembled WGS sequence"/>
</dbReference>
<dbReference type="InterPro" id="IPR029063">
    <property type="entry name" value="SAM-dependent_MTases_sf"/>
</dbReference>
<feature type="active site" description="Proton acceptor" evidence="4">
    <location>
        <position position="170"/>
    </location>
</feature>
<keyword evidence="3 4" id="KW-0620">Polyamine biosynthesis</keyword>
<dbReference type="RefSeq" id="WP_266124552.1">
    <property type="nucleotide sequence ID" value="NZ_JAJHNU010000001.1"/>
</dbReference>
<dbReference type="Gene3D" id="3.40.50.150">
    <property type="entry name" value="Vaccinia Virus protein VP39"/>
    <property type="match status" value="1"/>
</dbReference>
<evidence type="ECO:0000313" key="7">
    <source>
        <dbReference type="Proteomes" id="UP001168613"/>
    </source>
</evidence>
<evidence type="ECO:0000256" key="3">
    <source>
        <dbReference type="ARBA" id="ARBA00023115"/>
    </source>
</evidence>
<dbReference type="InterPro" id="IPR030374">
    <property type="entry name" value="PABS"/>
</dbReference>
<comment type="caution">
    <text evidence="6">The sequence shown here is derived from an EMBL/GenBank/DDBJ whole genome shotgun (WGS) entry which is preliminary data.</text>
</comment>
<gene>
    <name evidence="6" type="ORF">LMS43_06055</name>
</gene>
<evidence type="ECO:0000256" key="4">
    <source>
        <dbReference type="PROSITE-ProRule" id="PRU00354"/>
    </source>
</evidence>